<keyword evidence="1" id="KW-0732">Signal</keyword>
<feature type="domain" description="Solute-binding protein family 3/N-terminal" evidence="2">
    <location>
        <begin position="26"/>
        <end position="253"/>
    </location>
</feature>
<organism evidence="3 4">
    <name type="scientific">Gulbenkiania indica</name>
    <dbReference type="NCBI Taxonomy" id="375574"/>
    <lineage>
        <taxon>Bacteria</taxon>
        <taxon>Pseudomonadati</taxon>
        <taxon>Pseudomonadota</taxon>
        <taxon>Betaproteobacteria</taxon>
        <taxon>Neisseriales</taxon>
        <taxon>Chromobacteriaceae</taxon>
        <taxon>Gulbenkiania</taxon>
    </lineage>
</organism>
<keyword evidence="4" id="KW-1185">Reference proteome</keyword>
<dbReference type="PANTHER" id="PTHR35936">
    <property type="entry name" value="MEMBRANE-BOUND LYTIC MUREIN TRANSGLYCOSYLASE F"/>
    <property type="match status" value="1"/>
</dbReference>
<dbReference type="RefSeq" id="WP_055433860.1">
    <property type="nucleotide sequence ID" value="NZ_CYHA01000003.1"/>
</dbReference>
<evidence type="ECO:0000313" key="4">
    <source>
        <dbReference type="Proteomes" id="UP000243535"/>
    </source>
</evidence>
<proteinExistence type="predicted"/>
<dbReference type="Proteomes" id="UP000243535">
    <property type="component" value="Unassembled WGS sequence"/>
</dbReference>
<dbReference type="Gene3D" id="3.40.190.10">
    <property type="entry name" value="Periplasmic binding protein-like II"/>
    <property type="match status" value="2"/>
</dbReference>
<dbReference type="OrthoDB" id="8581336at2"/>
<dbReference type="SMART" id="SM00062">
    <property type="entry name" value="PBPb"/>
    <property type="match status" value="1"/>
</dbReference>
<dbReference type="SUPFAM" id="SSF53850">
    <property type="entry name" value="Periplasmic binding protein-like II"/>
    <property type="match status" value="1"/>
</dbReference>
<name>A0A0K6GXD3_9NEIS</name>
<evidence type="ECO:0000313" key="3">
    <source>
        <dbReference type="EMBL" id="CUA83235.1"/>
    </source>
</evidence>
<sequence length="254" mass="27972">MVAYYKVLLGAVALMLGVGVCRAEAPLRIGVSDSDGPPLVVLSDTAERVLSGGLIRDLGEALAGELGTRAEYVVLSRNRIEPALEASRVDIVCNANPAWYSNAGRLGWTAELFPQIERLVSLRNRPDITELDQLRGRRVGTIRGYHYPALEKAWASGARRQDEARLDLLVKAVQKGLVDVAVYSELEFSAWARAYPFEARQFKLHPVMVSTMPTMCAVAPQSAYGVDRLNGAIGRLKDAGRLRTLVRSYQWHPI</sequence>
<gene>
    <name evidence="3" type="ORF">Ga0061063_1642</name>
</gene>
<dbReference type="AlphaFoldDB" id="A0A0K6GXD3"/>
<evidence type="ECO:0000256" key="1">
    <source>
        <dbReference type="ARBA" id="ARBA00022729"/>
    </source>
</evidence>
<dbReference type="PANTHER" id="PTHR35936:SF6">
    <property type="entry name" value="AMINO ACID ABC TRANSPORTER SUBSTRATE-BINDING PAAT FAMILY PROTEIN"/>
    <property type="match status" value="1"/>
</dbReference>
<dbReference type="InterPro" id="IPR001638">
    <property type="entry name" value="Solute-binding_3/MltF_N"/>
</dbReference>
<accession>A0A0K6GXD3</accession>
<evidence type="ECO:0000259" key="2">
    <source>
        <dbReference type="SMART" id="SM00062"/>
    </source>
</evidence>
<reference evidence="4" key="1">
    <citation type="submission" date="2015-08" db="EMBL/GenBank/DDBJ databases">
        <authorList>
            <person name="Varghese N."/>
        </authorList>
    </citation>
    <scope>NUCLEOTIDE SEQUENCE [LARGE SCALE GENOMIC DNA]</scope>
    <source>
        <strain evidence="4">DSM 17901</strain>
    </source>
</reference>
<dbReference type="EMBL" id="CYHA01000003">
    <property type="protein sequence ID" value="CUA83235.1"/>
    <property type="molecule type" value="Genomic_DNA"/>
</dbReference>
<protein>
    <submittedName>
        <fullName evidence="3">ABC-type amino acid transport/signal transduction system, periplasmic component/domain</fullName>
    </submittedName>
</protein>
<dbReference type="STRING" id="375574.GCA_001418035_01433"/>